<evidence type="ECO:0000313" key="2">
    <source>
        <dbReference type="EMBL" id="KAK3239065.1"/>
    </source>
</evidence>
<accession>A0AAE0EU77</accession>
<evidence type="ECO:0000313" key="3">
    <source>
        <dbReference type="Proteomes" id="UP001190700"/>
    </source>
</evidence>
<keyword evidence="3" id="KW-1185">Reference proteome</keyword>
<sequence length="121" mass="13461">MMTWFPGAVGDESDPGKKKTLHDDKNMEWLTRDRGEDEPYRCEKDRAKAKKLCIGMRTQASWNRRKAGECPGRCKAMLQQQAPAAADAGHTKDQDGPGPARMPARPFEAVHSPVLAMKPVN</sequence>
<dbReference type="AlphaFoldDB" id="A0AAE0EU77"/>
<comment type="caution">
    <text evidence="2">The sequence shown here is derived from an EMBL/GenBank/DDBJ whole genome shotgun (WGS) entry which is preliminary data.</text>
</comment>
<proteinExistence type="predicted"/>
<gene>
    <name evidence="2" type="ORF">CYMTET_50984</name>
</gene>
<evidence type="ECO:0000256" key="1">
    <source>
        <dbReference type="SAM" id="MobiDB-lite"/>
    </source>
</evidence>
<feature type="region of interest" description="Disordered" evidence="1">
    <location>
        <begin position="81"/>
        <end position="121"/>
    </location>
</feature>
<feature type="region of interest" description="Disordered" evidence="1">
    <location>
        <begin position="1"/>
        <end position="25"/>
    </location>
</feature>
<dbReference type="Proteomes" id="UP001190700">
    <property type="component" value="Unassembled WGS sequence"/>
</dbReference>
<protein>
    <submittedName>
        <fullName evidence="2">Uncharacterized protein</fullName>
    </submittedName>
</protein>
<feature type="compositionally biased region" description="Basic and acidic residues" evidence="1">
    <location>
        <begin position="14"/>
        <end position="25"/>
    </location>
</feature>
<organism evidence="2 3">
    <name type="scientific">Cymbomonas tetramitiformis</name>
    <dbReference type="NCBI Taxonomy" id="36881"/>
    <lineage>
        <taxon>Eukaryota</taxon>
        <taxon>Viridiplantae</taxon>
        <taxon>Chlorophyta</taxon>
        <taxon>Pyramimonadophyceae</taxon>
        <taxon>Pyramimonadales</taxon>
        <taxon>Pyramimonadaceae</taxon>
        <taxon>Cymbomonas</taxon>
    </lineage>
</organism>
<reference evidence="2 3" key="1">
    <citation type="journal article" date="2015" name="Genome Biol. Evol.">
        <title>Comparative Genomics of a Bacterivorous Green Alga Reveals Evolutionary Causalities and Consequences of Phago-Mixotrophic Mode of Nutrition.</title>
        <authorList>
            <person name="Burns J.A."/>
            <person name="Paasch A."/>
            <person name="Narechania A."/>
            <person name="Kim E."/>
        </authorList>
    </citation>
    <scope>NUCLEOTIDE SEQUENCE [LARGE SCALE GENOMIC DNA]</scope>
    <source>
        <strain evidence="2 3">PLY_AMNH</strain>
    </source>
</reference>
<dbReference type="EMBL" id="LGRX02034036">
    <property type="protein sequence ID" value="KAK3239065.1"/>
    <property type="molecule type" value="Genomic_DNA"/>
</dbReference>
<name>A0AAE0EU77_9CHLO</name>